<feature type="transmembrane region" description="Helical" evidence="9">
    <location>
        <begin position="265"/>
        <end position="286"/>
    </location>
</feature>
<keyword evidence="4" id="KW-0813">Transport</keyword>
<gene>
    <name evidence="11" type="ORF">A8950_0135</name>
</gene>
<feature type="transmembrane region" description="Helical" evidence="9">
    <location>
        <begin position="411"/>
        <end position="430"/>
    </location>
</feature>
<keyword evidence="5 9" id="KW-1003">Cell membrane</keyword>
<evidence type="ECO:0000256" key="4">
    <source>
        <dbReference type="ARBA" id="ARBA00022448"/>
    </source>
</evidence>
<sequence length="438" mass="47440">MSDAKMNGTAAARPNPRPNLSQQWIRRRYAAERRFRLYGLLAVAAAIAMLAVLLVSIVGRGYSAFYQTQVSLDVFLDPAEIAADGRTDADTLMGANYMALVRESLRGIFPEVTGRTERRDLNRLISNSAGDVVRTAVMDDPSLIGQTIRLTFPLDDKIGMLHKGFIDRNLPESERVVSDREIAWYDRLVSEGLVSTGLNWNFLSKGDSREPEQAGILGAFMGSMFTMLVTIVLALPLGVMSAIYLEEFAPKNRVTELIEVNINNLAAVPSIVFGLLGLAVLLGVFGMPRSAPLVGGVVLSLMTLPTVIIATRAALKAVPPSIREAAYGVGASPLQVVLHHVLPLATPGIMTGAIIGLARALGESAPLLMIGMVAFIVDVPGAVTDPATVLPVQIYLWADSPERAFIEKTSAGIMVLLAFLITMNAIAIFVRRRFERRW</sequence>
<feature type="transmembrane region" description="Helical" evidence="9">
    <location>
        <begin position="335"/>
        <end position="358"/>
    </location>
</feature>
<dbReference type="InterPro" id="IPR024573">
    <property type="entry name" value="DUF3333"/>
</dbReference>
<accession>A0A4R6WWH0</accession>
<dbReference type="RefSeq" id="WP_208109683.1">
    <property type="nucleotide sequence ID" value="NZ_SNYW01000001.1"/>
</dbReference>
<evidence type="ECO:0000256" key="8">
    <source>
        <dbReference type="ARBA" id="ARBA00023136"/>
    </source>
</evidence>
<evidence type="ECO:0000256" key="3">
    <source>
        <dbReference type="ARBA" id="ARBA00016864"/>
    </source>
</evidence>
<dbReference type="AlphaFoldDB" id="A0A4R6WWH0"/>
<evidence type="ECO:0000256" key="6">
    <source>
        <dbReference type="ARBA" id="ARBA00022692"/>
    </source>
</evidence>
<dbReference type="InterPro" id="IPR005672">
    <property type="entry name" value="Phosphate_PstA"/>
</dbReference>
<feature type="transmembrane region" description="Helical" evidence="9">
    <location>
        <begin position="37"/>
        <end position="58"/>
    </location>
</feature>
<dbReference type="NCBIfam" id="TIGR00974">
    <property type="entry name" value="3a0107s02c"/>
    <property type="match status" value="1"/>
</dbReference>
<evidence type="ECO:0000256" key="1">
    <source>
        <dbReference type="ARBA" id="ARBA00004651"/>
    </source>
</evidence>
<dbReference type="SUPFAM" id="SSF161098">
    <property type="entry name" value="MetI-like"/>
    <property type="match status" value="1"/>
</dbReference>
<name>A0A4R6WWH0_9PROT</name>
<dbReference type="Proteomes" id="UP000295783">
    <property type="component" value="Unassembled WGS sequence"/>
</dbReference>
<dbReference type="Pfam" id="PF00528">
    <property type="entry name" value="BPD_transp_1"/>
    <property type="match status" value="1"/>
</dbReference>
<dbReference type="Pfam" id="PF11812">
    <property type="entry name" value="DUF3333"/>
    <property type="match status" value="1"/>
</dbReference>
<evidence type="ECO:0000256" key="2">
    <source>
        <dbReference type="ARBA" id="ARBA00007069"/>
    </source>
</evidence>
<reference evidence="11 12" key="1">
    <citation type="submission" date="2019-03" db="EMBL/GenBank/DDBJ databases">
        <title>Genomic Encyclopedia of Type Strains, Phase III (KMG-III): the genomes of soil and plant-associated and newly described type strains.</title>
        <authorList>
            <person name="Whitman W."/>
        </authorList>
    </citation>
    <scope>NUCLEOTIDE SEQUENCE [LARGE SCALE GENOMIC DNA]</scope>
    <source>
        <strain evidence="11 12">CGMCC 1.7660</strain>
    </source>
</reference>
<feature type="domain" description="ABC transmembrane type-1" evidence="10">
    <location>
        <begin position="220"/>
        <end position="427"/>
    </location>
</feature>
<dbReference type="EMBL" id="SNYW01000001">
    <property type="protein sequence ID" value="TDQ86443.1"/>
    <property type="molecule type" value="Genomic_DNA"/>
</dbReference>
<dbReference type="GO" id="GO:0005315">
    <property type="term" value="F:phosphate transmembrane transporter activity"/>
    <property type="evidence" value="ECO:0007669"/>
    <property type="project" value="InterPro"/>
</dbReference>
<keyword evidence="8 9" id="KW-0472">Membrane</keyword>
<protein>
    <recommendedName>
        <fullName evidence="3 9">Phosphate transport system permease protein PstA</fullName>
    </recommendedName>
</protein>
<keyword evidence="7 9" id="KW-1133">Transmembrane helix</keyword>
<evidence type="ECO:0000259" key="10">
    <source>
        <dbReference type="PROSITE" id="PS50928"/>
    </source>
</evidence>
<comment type="similarity">
    <text evidence="2 9">Belongs to the binding-protein-dependent transport system permease family. CysTW subfamily.</text>
</comment>
<dbReference type="PANTHER" id="PTHR43470">
    <property type="entry name" value="PHOSPHATE TRANSPORT SYSTEM PERMEASE PROTEIN PSTA-RELATED"/>
    <property type="match status" value="1"/>
</dbReference>
<evidence type="ECO:0000313" key="11">
    <source>
        <dbReference type="EMBL" id="TDQ86443.1"/>
    </source>
</evidence>
<organism evidence="11 12">
    <name type="scientific">Dongia mobilis</name>
    <dbReference type="NCBI Taxonomy" id="578943"/>
    <lineage>
        <taxon>Bacteria</taxon>
        <taxon>Pseudomonadati</taxon>
        <taxon>Pseudomonadota</taxon>
        <taxon>Alphaproteobacteria</taxon>
        <taxon>Rhodospirillales</taxon>
        <taxon>Dongiaceae</taxon>
        <taxon>Dongia</taxon>
    </lineage>
</organism>
<evidence type="ECO:0000313" key="12">
    <source>
        <dbReference type="Proteomes" id="UP000295783"/>
    </source>
</evidence>
<comment type="caution">
    <text evidence="11">The sequence shown here is derived from an EMBL/GenBank/DDBJ whole genome shotgun (WGS) entry which is preliminary data.</text>
</comment>
<proteinExistence type="inferred from homology"/>
<dbReference type="CDD" id="cd06261">
    <property type="entry name" value="TM_PBP2"/>
    <property type="match status" value="1"/>
</dbReference>
<feature type="transmembrane region" description="Helical" evidence="9">
    <location>
        <begin position="293"/>
        <end position="315"/>
    </location>
</feature>
<dbReference type="InterPro" id="IPR000515">
    <property type="entry name" value="MetI-like"/>
</dbReference>
<keyword evidence="12" id="KW-1185">Reference proteome</keyword>
<dbReference type="InterPro" id="IPR035906">
    <property type="entry name" value="MetI-like_sf"/>
</dbReference>
<feature type="transmembrane region" description="Helical" evidence="9">
    <location>
        <begin position="214"/>
        <end position="245"/>
    </location>
</feature>
<dbReference type="PROSITE" id="PS50928">
    <property type="entry name" value="ABC_TM1"/>
    <property type="match status" value="1"/>
</dbReference>
<evidence type="ECO:0000256" key="7">
    <source>
        <dbReference type="ARBA" id="ARBA00022989"/>
    </source>
</evidence>
<comment type="subcellular location">
    <subcellularLocation>
        <location evidence="9">Cell inner membrane</location>
        <topology evidence="9">Multi-pass membrane protein</topology>
    </subcellularLocation>
    <subcellularLocation>
        <location evidence="1">Cell membrane</location>
        <topology evidence="1">Multi-pass membrane protein</topology>
    </subcellularLocation>
</comment>
<dbReference type="GO" id="GO:0005886">
    <property type="term" value="C:plasma membrane"/>
    <property type="evidence" value="ECO:0007669"/>
    <property type="project" value="UniProtKB-SubCell"/>
</dbReference>
<evidence type="ECO:0000256" key="5">
    <source>
        <dbReference type="ARBA" id="ARBA00022475"/>
    </source>
</evidence>
<evidence type="ECO:0000256" key="9">
    <source>
        <dbReference type="RuleBase" id="RU363043"/>
    </source>
</evidence>
<dbReference type="GO" id="GO:0035435">
    <property type="term" value="P:phosphate ion transmembrane transport"/>
    <property type="evidence" value="ECO:0007669"/>
    <property type="project" value="InterPro"/>
</dbReference>
<dbReference type="Gene3D" id="1.10.3720.10">
    <property type="entry name" value="MetI-like"/>
    <property type="match status" value="1"/>
</dbReference>
<dbReference type="PANTHER" id="PTHR43470:SF5">
    <property type="entry name" value="PHOSPHATE TRANSPORT SYSTEM PERMEASE PROTEIN PSTA"/>
    <property type="match status" value="1"/>
</dbReference>
<keyword evidence="6 9" id="KW-0812">Transmembrane</keyword>